<evidence type="ECO:0008006" key="9">
    <source>
        <dbReference type="Google" id="ProtNLM"/>
    </source>
</evidence>
<dbReference type="SUPFAM" id="SSF50891">
    <property type="entry name" value="Cyclophilin-like"/>
    <property type="match status" value="2"/>
</dbReference>
<dbReference type="GO" id="GO:0005524">
    <property type="term" value="F:ATP binding"/>
    <property type="evidence" value="ECO:0007669"/>
    <property type="project" value="UniProtKB-KW"/>
</dbReference>
<gene>
    <name evidence="7" type="ORF">SD72_10630</name>
</gene>
<dbReference type="Pfam" id="PF02626">
    <property type="entry name" value="CT_A_B"/>
    <property type="match status" value="1"/>
</dbReference>
<evidence type="ECO:0000313" key="8">
    <source>
        <dbReference type="Proteomes" id="UP000032120"/>
    </source>
</evidence>
<keyword evidence="8" id="KW-1185">Reference proteome</keyword>
<dbReference type="EMBL" id="JXSQ01000014">
    <property type="protein sequence ID" value="KIP52197.1"/>
    <property type="molecule type" value="Genomic_DNA"/>
</dbReference>
<dbReference type="PANTHER" id="PTHR43309:SF3">
    <property type="entry name" value="5-OXOPROLINASE SUBUNIT C"/>
    <property type="match status" value="1"/>
</dbReference>
<dbReference type="InterPro" id="IPR003833">
    <property type="entry name" value="CT_C_D"/>
</dbReference>
<dbReference type="GO" id="GO:0016787">
    <property type="term" value="F:hydrolase activity"/>
    <property type="evidence" value="ECO:0007669"/>
    <property type="project" value="UniProtKB-KW"/>
</dbReference>
<evidence type="ECO:0000313" key="7">
    <source>
        <dbReference type="EMBL" id="KIP52197.1"/>
    </source>
</evidence>
<dbReference type="Gene3D" id="3.30.1360.40">
    <property type="match status" value="1"/>
</dbReference>
<name>A0A0D0IM07_9MICO</name>
<evidence type="ECO:0000256" key="1">
    <source>
        <dbReference type="ARBA" id="ARBA00022741"/>
    </source>
</evidence>
<proteinExistence type="predicted"/>
<comment type="caution">
    <text evidence="7">The sequence shown here is derived from an EMBL/GenBank/DDBJ whole genome shotgun (WGS) entry which is preliminary data.</text>
</comment>
<dbReference type="Gene3D" id="2.40.100.10">
    <property type="entry name" value="Cyclophilin-like"/>
    <property type="match status" value="2"/>
</dbReference>
<feature type="region of interest" description="Disordered" evidence="4">
    <location>
        <begin position="523"/>
        <end position="545"/>
    </location>
</feature>
<keyword evidence="2" id="KW-0378">Hydrolase</keyword>
<dbReference type="InterPro" id="IPR003778">
    <property type="entry name" value="CT_A_B"/>
</dbReference>
<evidence type="ECO:0000256" key="4">
    <source>
        <dbReference type="SAM" id="MobiDB-lite"/>
    </source>
</evidence>
<keyword evidence="1" id="KW-0547">Nucleotide-binding</keyword>
<reference evidence="7 8" key="1">
    <citation type="submission" date="2015-01" db="EMBL/GenBank/DDBJ databases">
        <title>Draft genome sequence of Leucobacter komagatae strain VKM ST2845.</title>
        <authorList>
            <person name="Karlyshev A.V."/>
            <person name="Kudryashova E.B."/>
        </authorList>
    </citation>
    <scope>NUCLEOTIDE SEQUENCE [LARGE SCALE GENOMIC DNA]</scope>
    <source>
        <strain evidence="7 8">VKM ST2845</strain>
    </source>
</reference>
<dbReference type="SMART" id="SM00797">
    <property type="entry name" value="AHS2"/>
    <property type="match status" value="1"/>
</dbReference>
<dbReference type="InterPro" id="IPR052708">
    <property type="entry name" value="PxpC"/>
</dbReference>
<evidence type="ECO:0000256" key="2">
    <source>
        <dbReference type="ARBA" id="ARBA00022801"/>
    </source>
</evidence>
<organism evidence="7 8">
    <name type="scientific">Leucobacter komagatae</name>
    <dbReference type="NCBI Taxonomy" id="55969"/>
    <lineage>
        <taxon>Bacteria</taxon>
        <taxon>Bacillati</taxon>
        <taxon>Actinomycetota</taxon>
        <taxon>Actinomycetes</taxon>
        <taxon>Micrococcales</taxon>
        <taxon>Microbacteriaceae</taxon>
        <taxon>Leucobacter</taxon>
    </lineage>
</organism>
<dbReference type="InterPro" id="IPR029000">
    <property type="entry name" value="Cyclophilin-like_dom_sf"/>
</dbReference>
<evidence type="ECO:0000256" key="3">
    <source>
        <dbReference type="ARBA" id="ARBA00022840"/>
    </source>
</evidence>
<dbReference type="Pfam" id="PF02682">
    <property type="entry name" value="CT_C_D"/>
    <property type="match status" value="1"/>
</dbReference>
<feature type="domain" description="Carboxyltransferase" evidence="5">
    <location>
        <begin position="1"/>
        <end position="195"/>
    </location>
</feature>
<evidence type="ECO:0000259" key="6">
    <source>
        <dbReference type="SMART" id="SM00797"/>
    </source>
</evidence>
<dbReference type="PANTHER" id="PTHR43309">
    <property type="entry name" value="5-OXOPROLINASE SUBUNIT C"/>
    <property type="match status" value="1"/>
</dbReference>
<dbReference type="SMART" id="SM00796">
    <property type="entry name" value="AHS1"/>
    <property type="match status" value="1"/>
</dbReference>
<feature type="domain" description="Carboxyltransferase" evidence="6">
    <location>
        <begin position="252"/>
        <end position="536"/>
    </location>
</feature>
<feature type="compositionally biased region" description="Low complexity" evidence="4">
    <location>
        <begin position="523"/>
        <end position="538"/>
    </location>
</feature>
<dbReference type="AlphaFoldDB" id="A0A0D0IM07"/>
<protein>
    <recommendedName>
        <fullName evidence="9">KipI family sensor histidine kinase inhibitor</fullName>
    </recommendedName>
</protein>
<evidence type="ECO:0000259" key="5">
    <source>
        <dbReference type="SMART" id="SM00796"/>
    </source>
</evidence>
<keyword evidence="3" id="KW-0067">ATP-binding</keyword>
<sequence length="545" mass="56577">MRQAGSSAVLIDCGDLERALGVFAALRIAAELGELTVDELVPAAETVLVRGGEAKRGLSIGPRLRQLADLHATVRADGSATPERTVAVSYTGEDLAEVASIAGMSIDEVITRHTAATYTVAFTGFAPGFAYLAGGDPALNVPRRATPRPRILAGSVGLAGAFSGVYPRESPGGWQLIGTTAERMWDSDRERPAALLAGERVRFVAEREQIRARAAAAPQERTTAAAGTPTLTIVSPGLQTLIEDAGRRGVAGMGVGESGTAIPLAYHQANRLVGNRTAAAALELGHGDFAAVAVTDAVLALTGAQRHGRITGQHGSRPAPHGTPFRLSEGEQLTLGAPERGLRTMLALRGGIAAPPFLGSRSRDTLAQLGPAPLAAGDTVANANETTRAVGAPEPAALAEQALPRAGETTHLRVLLGPRDNWFTDAVEQLTAGQWEVSPRSDRVGVRLAGQPLARDAAWVGRELPSEGVAIGSLQIPPDGQPVLFLTDRPLTGGYPVIAVVHDDDLELAAQLTPGTLVKLVPVTPPAATTPDQAEAPPHTQEKSK</sequence>
<accession>A0A0D0IM07</accession>
<dbReference type="Proteomes" id="UP000032120">
    <property type="component" value="Unassembled WGS sequence"/>
</dbReference>
<feature type="region of interest" description="Disordered" evidence="4">
    <location>
        <begin position="308"/>
        <end position="327"/>
    </location>
</feature>